<dbReference type="STRING" id="1936003.STSP2_01461"/>
<dbReference type="Gene3D" id="3.20.20.70">
    <property type="entry name" value="Aldolase class I"/>
    <property type="match status" value="1"/>
</dbReference>
<feature type="domain" description="Radical SAM core" evidence="7">
    <location>
        <begin position="11"/>
        <end position="252"/>
    </location>
</feature>
<evidence type="ECO:0000256" key="5">
    <source>
        <dbReference type="ARBA" id="ARBA00023004"/>
    </source>
</evidence>
<evidence type="ECO:0000256" key="4">
    <source>
        <dbReference type="ARBA" id="ARBA00022723"/>
    </source>
</evidence>
<keyword evidence="3" id="KW-0949">S-adenosyl-L-methionine</keyword>
<dbReference type="EMBL" id="CP019791">
    <property type="protein sequence ID" value="AQT68303.1"/>
    <property type="molecule type" value="Genomic_DNA"/>
</dbReference>
<evidence type="ECO:0000313" key="8">
    <source>
        <dbReference type="EMBL" id="AQT68303.1"/>
    </source>
</evidence>
<protein>
    <submittedName>
        <fullName evidence="8">tRNA-modifying enzyme</fullName>
    </submittedName>
</protein>
<accession>A0A1U9NK41</accession>
<dbReference type="GO" id="GO:0046872">
    <property type="term" value="F:metal ion binding"/>
    <property type="evidence" value="ECO:0007669"/>
    <property type="project" value="UniProtKB-KW"/>
</dbReference>
<dbReference type="PANTHER" id="PTHR43787:SF11">
    <property type="entry name" value="UPF0026 PROTEIN SLR1464"/>
    <property type="match status" value="1"/>
</dbReference>
<name>A0A1U9NK41_9BACT</name>
<dbReference type="OrthoDB" id="9795504at2"/>
<dbReference type="AlphaFoldDB" id="A0A1U9NK41"/>
<evidence type="ECO:0000256" key="3">
    <source>
        <dbReference type="ARBA" id="ARBA00022691"/>
    </source>
</evidence>
<reference evidence="9" key="1">
    <citation type="submission" date="2017-02" db="EMBL/GenBank/DDBJ databases">
        <title>Comparative genomics and description of representatives of a novel lineage of planctomycetes thriving in anoxic sediments.</title>
        <authorList>
            <person name="Spring S."/>
            <person name="Bunk B."/>
            <person name="Sproer C."/>
        </authorList>
    </citation>
    <scope>NUCLEOTIDE SEQUENCE [LARGE SCALE GENOMIC DNA]</scope>
    <source>
        <strain evidence="9">ST-NAGAB-D1</strain>
    </source>
</reference>
<dbReference type="PANTHER" id="PTHR43787">
    <property type="entry name" value="FEMO COFACTOR BIOSYNTHESIS PROTEIN NIFB-RELATED"/>
    <property type="match status" value="1"/>
</dbReference>
<evidence type="ECO:0000313" key="9">
    <source>
        <dbReference type="Proteomes" id="UP000189674"/>
    </source>
</evidence>
<dbReference type="SUPFAM" id="SSF102114">
    <property type="entry name" value="Radical SAM enzymes"/>
    <property type="match status" value="1"/>
</dbReference>
<evidence type="ECO:0000259" key="7">
    <source>
        <dbReference type="PROSITE" id="PS51918"/>
    </source>
</evidence>
<gene>
    <name evidence="8" type="ORF">STSP2_01461</name>
</gene>
<dbReference type="RefSeq" id="WP_146661182.1">
    <property type="nucleotide sequence ID" value="NZ_CP019791.1"/>
</dbReference>
<proteinExistence type="predicted"/>
<sequence>MGESKKYTFGPVPSRRLGLSLGVDLVPLKTCSQNCVYCQLGVHGEQTVERKPYVDIDVVLAELQQRIDGGLEADYITLSGSGEPTLHSQIGELIDRIHGMTDIPVALITNSTMLWDPAVRADCGKADVVLPSLDAGDGRTFEAMNRPEGSVTFTKLVDGLEKFCSEYKGKVWLEVFLCEGINTAPEEVARMKELVGKLDPDKVHLNTAVRPTADPQAKAVSAARLAAIAEEFGPKAEAVVDYAKLPARSDKDVDEGQVLEMLERRPCRIDDLCSSLGISIPRAINLLQRLLISEEVTAEARGLERWFRAKHA</sequence>
<evidence type="ECO:0000256" key="6">
    <source>
        <dbReference type="ARBA" id="ARBA00023014"/>
    </source>
</evidence>
<dbReference type="InterPro" id="IPR040084">
    <property type="entry name" value="GTPase_Obg"/>
</dbReference>
<dbReference type="CDD" id="cd01335">
    <property type="entry name" value="Radical_SAM"/>
    <property type="match status" value="1"/>
</dbReference>
<dbReference type="KEGG" id="alus:STSP2_01461"/>
<keyword evidence="2" id="KW-0004">4Fe-4S</keyword>
<dbReference type="Proteomes" id="UP000189674">
    <property type="component" value="Chromosome"/>
</dbReference>
<comment type="cofactor">
    <cofactor evidence="1">
        <name>[4Fe-4S] cluster</name>
        <dbReference type="ChEBI" id="CHEBI:49883"/>
    </cofactor>
</comment>
<dbReference type="InterPro" id="IPR058240">
    <property type="entry name" value="rSAM_sf"/>
</dbReference>
<keyword evidence="5" id="KW-0408">Iron</keyword>
<keyword evidence="6" id="KW-0411">Iron-sulfur</keyword>
<dbReference type="GO" id="GO:0051539">
    <property type="term" value="F:4 iron, 4 sulfur cluster binding"/>
    <property type="evidence" value="ECO:0007669"/>
    <property type="project" value="UniProtKB-KW"/>
</dbReference>
<dbReference type="InterPro" id="IPR007197">
    <property type="entry name" value="rSAM"/>
</dbReference>
<dbReference type="SFLD" id="SFLDS00029">
    <property type="entry name" value="Radical_SAM"/>
    <property type="match status" value="1"/>
</dbReference>
<evidence type="ECO:0000256" key="1">
    <source>
        <dbReference type="ARBA" id="ARBA00001966"/>
    </source>
</evidence>
<keyword evidence="4" id="KW-0479">Metal-binding</keyword>
<keyword evidence="9" id="KW-1185">Reference proteome</keyword>
<dbReference type="InterPro" id="IPR013785">
    <property type="entry name" value="Aldolase_TIM"/>
</dbReference>
<dbReference type="PROSITE" id="PS51918">
    <property type="entry name" value="RADICAL_SAM"/>
    <property type="match status" value="1"/>
</dbReference>
<dbReference type="Pfam" id="PF04055">
    <property type="entry name" value="Radical_SAM"/>
    <property type="match status" value="1"/>
</dbReference>
<evidence type="ECO:0000256" key="2">
    <source>
        <dbReference type="ARBA" id="ARBA00022485"/>
    </source>
</evidence>
<dbReference type="SFLD" id="SFLDG01083">
    <property type="entry name" value="Uncharacterised_Radical_SAM_Su"/>
    <property type="match status" value="1"/>
</dbReference>
<dbReference type="GO" id="GO:0003824">
    <property type="term" value="F:catalytic activity"/>
    <property type="evidence" value="ECO:0007669"/>
    <property type="project" value="InterPro"/>
</dbReference>
<organism evidence="8 9">
    <name type="scientific">Anaerohalosphaera lusitana</name>
    <dbReference type="NCBI Taxonomy" id="1936003"/>
    <lineage>
        <taxon>Bacteria</taxon>
        <taxon>Pseudomonadati</taxon>
        <taxon>Planctomycetota</taxon>
        <taxon>Phycisphaerae</taxon>
        <taxon>Sedimentisphaerales</taxon>
        <taxon>Anaerohalosphaeraceae</taxon>
        <taxon>Anaerohalosphaera</taxon>
    </lineage>
</organism>